<gene>
    <name evidence="3" type="ORF">THAOC_09772</name>
</gene>
<feature type="compositionally biased region" description="Acidic residues" evidence="1">
    <location>
        <begin position="658"/>
        <end position="671"/>
    </location>
</feature>
<dbReference type="AlphaFoldDB" id="K0T6P9"/>
<name>K0T6P9_THAOC</name>
<evidence type="ECO:0000313" key="4">
    <source>
        <dbReference type="Proteomes" id="UP000266841"/>
    </source>
</evidence>
<feature type="compositionally biased region" description="Basic and acidic residues" evidence="1">
    <location>
        <begin position="331"/>
        <end position="343"/>
    </location>
</feature>
<dbReference type="InterPro" id="IPR018838">
    <property type="entry name" value="ZGRF1-like_N"/>
</dbReference>
<comment type="caution">
    <text evidence="3">The sequence shown here is derived from an EMBL/GenBank/DDBJ whole genome shotgun (WGS) entry which is preliminary data.</text>
</comment>
<dbReference type="OrthoDB" id="6513042at2759"/>
<accession>K0T6P9</accession>
<sequence>MADRHPHGTTWHAYEESSAPMTGAAANQTRAARSNGNDARSRSGVSKGGHEPARNCRYPPVVNSRFDNNNAIASSLNSEQQQVVHHRAREARNEFQVLFTHQKTKKKKSWKDGRLVLVGTRCSLYDAVALPGSSGGAIDALDLNPREAQLLRQANFLEDNLESEKFLIQVEGPWIDAPAASGSSACNSNNPLWNKQQLSFNSRNASNNIGARVGRKPPSQSAGMKRLMSNKFKVPSRVRPLHPEEKRRRALANSGMNKRNRPLQPGELERQYYGDGGMNGCYEKNIGFQQGGGDDQQERGSCNQRDQGRGSIHQNGQYFNNPQQSRGDPSVYDRRWETHRPDDASQSSSQGHSNSIERPQHSDQNKGGRSDTIGRRTNPDGGTNSNDQRQVNRSYVQPTPMGSRPPQGRLNNIGSRNQAGSRSAASIQFQSNNCDPNGFYAEESDDEGCDQHTQQNGQGHVGRDFDHHQQLDSMQNGSVNRYHDLNRSVRFENEMDGDSAANEQRSDQQISQHNSQSEQSYSQEDELLALVSSSIACVSLPHCSNSTCALTRKIETLQLGAVPQNETRQDMKSGNAGAPANVEGTSADALNQRGFMAGLLARESQIDDQTNNRISLGTNLSSFSFSDRLGSGDDLSEEDNEGEGPKQFGFTLPSPGESSDEEEESDEEEIN</sequence>
<feature type="region of interest" description="Disordered" evidence="1">
    <location>
        <begin position="561"/>
        <end position="583"/>
    </location>
</feature>
<feature type="compositionally biased region" description="Polar residues" evidence="1">
    <location>
        <begin position="25"/>
        <end position="38"/>
    </location>
</feature>
<feature type="region of interest" description="Disordered" evidence="1">
    <location>
        <begin position="1"/>
        <end position="62"/>
    </location>
</feature>
<keyword evidence="4" id="KW-1185">Reference proteome</keyword>
<feature type="domain" description="5'-3' DNA helicase ZGRF1-like N-terminal" evidence="2">
    <location>
        <begin position="94"/>
        <end position="127"/>
    </location>
</feature>
<feature type="compositionally biased region" description="Polar residues" evidence="1">
    <location>
        <begin position="380"/>
        <end position="397"/>
    </location>
</feature>
<dbReference type="Pfam" id="PF10382">
    <property type="entry name" value="ZGRF1-like_N"/>
    <property type="match status" value="1"/>
</dbReference>
<evidence type="ECO:0000259" key="2">
    <source>
        <dbReference type="Pfam" id="PF10382"/>
    </source>
</evidence>
<feature type="compositionally biased region" description="Polar residues" evidence="1">
    <location>
        <begin position="501"/>
        <end position="510"/>
    </location>
</feature>
<protein>
    <recommendedName>
        <fullName evidence="2">5'-3' DNA helicase ZGRF1-like N-terminal domain-containing protein</fullName>
    </recommendedName>
</protein>
<feature type="compositionally biased region" description="Polar residues" evidence="1">
    <location>
        <begin position="312"/>
        <end position="327"/>
    </location>
</feature>
<feature type="region of interest" description="Disordered" evidence="1">
    <location>
        <begin position="284"/>
        <end position="465"/>
    </location>
</feature>
<organism evidence="3 4">
    <name type="scientific">Thalassiosira oceanica</name>
    <name type="common">Marine diatom</name>
    <dbReference type="NCBI Taxonomy" id="159749"/>
    <lineage>
        <taxon>Eukaryota</taxon>
        <taxon>Sar</taxon>
        <taxon>Stramenopiles</taxon>
        <taxon>Ochrophyta</taxon>
        <taxon>Bacillariophyta</taxon>
        <taxon>Coscinodiscophyceae</taxon>
        <taxon>Thalassiosirophycidae</taxon>
        <taxon>Thalassiosirales</taxon>
        <taxon>Thalassiosiraceae</taxon>
        <taxon>Thalassiosira</taxon>
    </lineage>
</organism>
<feature type="region of interest" description="Disordered" evidence="1">
    <location>
        <begin position="234"/>
        <end position="271"/>
    </location>
</feature>
<proteinExistence type="predicted"/>
<dbReference type="eggNOG" id="ENOG502RWQ2">
    <property type="taxonomic scope" value="Eukaryota"/>
</dbReference>
<feature type="compositionally biased region" description="Low complexity" evidence="1">
    <location>
        <begin position="345"/>
        <end position="354"/>
    </location>
</feature>
<dbReference type="Proteomes" id="UP000266841">
    <property type="component" value="Unassembled WGS sequence"/>
</dbReference>
<feature type="region of interest" description="Disordered" evidence="1">
    <location>
        <begin position="624"/>
        <end position="671"/>
    </location>
</feature>
<feature type="compositionally biased region" description="Polar residues" evidence="1">
    <location>
        <begin position="409"/>
        <end position="435"/>
    </location>
</feature>
<feature type="compositionally biased region" description="Low complexity" evidence="1">
    <location>
        <begin position="511"/>
        <end position="522"/>
    </location>
</feature>
<evidence type="ECO:0000256" key="1">
    <source>
        <dbReference type="SAM" id="MobiDB-lite"/>
    </source>
</evidence>
<feature type="compositionally biased region" description="Basic and acidic residues" evidence="1">
    <location>
        <begin position="358"/>
        <end position="378"/>
    </location>
</feature>
<reference evidence="3 4" key="1">
    <citation type="journal article" date="2012" name="Genome Biol.">
        <title>Genome and low-iron response of an oceanic diatom adapted to chronic iron limitation.</title>
        <authorList>
            <person name="Lommer M."/>
            <person name="Specht M."/>
            <person name="Roy A.S."/>
            <person name="Kraemer L."/>
            <person name="Andreson R."/>
            <person name="Gutowska M.A."/>
            <person name="Wolf J."/>
            <person name="Bergner S.V."/>
            <person name="Schilhabel M.B."/>
            <person name="Klostermeier U.C."/>
            <person name="Beiko R.G."/>
            <person name="Rosenstiel P."/>
            <person name="Hippler M."/>
            <person name="Laroche J."/>
        </authorList>
    </citation>
    <scope>NUCLEOTIDE SEQUENCE [LARGE SCALE GENOMIC DNA]</scope>
    <source>
        <strain evidence="3 4">CCMP1005</strain>
    </source>
</reference>
<feature type="region of interest" description="Disordered" evidence="1">
    <location>
        <begin position="495"/>
        <end position="522"/>
    </location>
</feature>
<dbReference type="EMBL" id="AGNL01010593">
    <property type="protein sequence ID" value="EJK69011.1"/>
    <property type="molecule type" value="Genomic_DNA"/>
</dbReference>
<evidence type="ECO:0000313" key="3">
    <source>
        <dbReference type="EMBL" id="EJK69011.1"/>
    </source>
</evidence>